<gene>
    <name evidence="1" type="ORF">QBC46DRAFT_270057</name>
</gene>
<keyword evidence="2" id="KW-1185">Reference proteome</keyword>
<evidence type="ECO:0000313" key="1">
    <source>
        <dbReference type="EMBL" id="KAK3936246.1"/>
    </source>
</evidence>
<dbReference type="AlphaFoldDB" id="A0AAN6S1E2"/>
<organism evidence="1 2">
    <name type="scientific">Diplogelasinospora grovesii</name>
    <dbReference type="NCBI Taxonomy" id="303347"/>
    <lineage>
        <taxon>Eukaryota</taxon>
        <taxon>Fungi</taxon>
        <taxon>Dikarya</taxon>
        <taxon>Ascomycota</taxon>
        <taxon>Pezizomycotina</taxon>
        <taxon>Sordariomycetes</taxon>
        <taxon>Sordariomycetidae</taxon>
        <taxon>Sordariales</taxon>
        <taxon>Diplogelasinosporaceae</taxon>
        <taxon>Diplogelasinospora</taxon>
    </lineage>
</organism>
<proteinExistence type="predicted"/>
<dbReference type="Proteomes" id="UP001303473">
    <property type="component" value="Unassembled WGS sequence"/>
</dbReference>
<protein>
    <submittedName>
        <fullName evidence="1">Uncharacterized protein</fullName>
    </submittedName>
</protein>
<feature type="non-terminal residue" evidence="1">
    <location>
        <position position="1"/>
    </location>
</feature>
<evidence type="ECO:0000313" key="2">
    <source>
        <dbReference type="Proteomes" id="UP001303473"/>
    </source>
</evidence>
<name>A0AAN6S1E2_9PEZI</name>
<sequence length="58" mass="6325">GTRRYASIRNHKGRGMYSILVPIGHLLKRAKNSLGGTIWSPLDTSSCISLAARCRGRA</sequence>
<reference evidence="2" key="1">
    <citation type="journal article" date="2023" name="Mol. Phylogenet. Evol.">
        <title>Genome-scale phylogeny and comparative genomics of the fungal order Sordariales.</title>
        <authorList>
            <person name="Hensen N."/>
            <person name="Bonometti L."/>
            <person name="Westerberg I."/>
            <person name="Brannstrom I.O."/>
            <person name="Guillou S."/>
            <person name="Cros-Aarteil S."/>
            <person name="Calhoun S."/>
            <person name="Haridas S."/>
            <person name="Kuo A."/>
            <person name="Mondo S."/>
            <person name="Pangilinan J."/>
            <person name="Riley R."/>
            <person name="LaButti K."/>
            <person name="Andreopoulos B."/>
            <person name="Lipzen A."/>
            <person name="Chen C."/>
            <person name="Yan M."/>
            <person name="Daum C."/>
            <person name="Ng V."/>
            <person name="Clum A."/>
            <person name="Steindorff A."/>
            <person name="Ohm R.A."/>
            <person name="Martin F."/>
            <person name="Silar P."/>
            <person name="Natvig D.O."/>
            <person name="Lalanne C."/>
            <person name="Gautier V."/>
            <person name="Ament-Velasquez S.L."/>
            <person name="Kruys A."/>
            <person name="Hutchinson M.I."/>
            <person name="Powell A.J."/>
            <person name="Barry K."/>
            <person name="Miller A.N."/>
            <person name="Grigoriev I.V."/>
            <person name="Debuchy R."/>
            <person name="Gladieux P."/>
            <person name="Hiltunen Thoren M."/>
            <person name="Johannesson H."/>
        </authorList>
    </citation>
    <scope>NUCLEOTIDE SEQUENCE [LARGE SCALE GENOMIC DNA]</scope>
    <source>
        <strain evidence="2">CBS 340.73</strain>
    </source>
</reference>
<accession>A0AAN6S1E2</accession>
<comment type="caution">
    <text evidence="1">The sequence shown here is derived from an EMBL/GenBank/DDBJ whole genome shotgun (WGS) entry which is preliminary data.</text>
</comment>
<dbReference type="EMBL" id="MU853890">
    <property type="protein sequence ID" value="KAK3936246.1"/>
    <property type="molecule type" value="Genomic_DNA"/>
</dbReference>